<dbReference type="InterPro" id="IPR013299">
    <property type="entry name" value="Neuropept_W_pre"/>
</dbReference>
<dbReference type="OMA" id="RAQPWFL"/>
<evidence type="ECO:0000256" key="5">
    <source>
        <dbReference type="ARBA" id="ARBA00022729"/>
    </source>
</evidence>
<protein>
    <submittedName>
        <fullName evidence="8">Neuropeptide W</fullName>
    </submittedName>
</protein>
<reference evidence="8" key="1">
    <citation type="submission" date="2025-08" db="UniProtKB">
        <authorList>
            <consortium name="Ensembl"/>
        </authorList>
    </citation>
    <scope>IDENTIFICATION</scope>
</reference>
<evidence type="ECO:0000256" key="2">
    <source>
        <dbReference type="ARBA" id="ARBA00005292"/>
    </source>
</evidence>
<evidence type="ECO:0000256" key="6">
    <source>
        <dbReference type="ARBA" id="ARBA00023320"/>
    </source>
</evidence>
<dbReference type="PANTHER" id="PTHR28553">
    <property type="entry name" value="NEUROPEPTIDE B"/>
    <property type="match status" value="1"/>
</dbReference>
<dbReference type="PRINTS" id="PR01888">
    <property type="entry name" value="NROPEPTIDEBW"/>
</dbReference>
<dbReference type="Ensembl" id="ENSNGAT00000029777.1">
    <property type="protein sequence ID" value="ENSNGAP00000024073.1"/>
    <property type="gene ID" value="ENSNGAG00000022441.1"/>
</dbReference>
<dbReference type="Proteomes" id="UP000694381">
    <property type="component" value="Unassembled WGS sequence"/>
</dbReference>
<keyword evidence="5 7" id="KW-0732">Signal</keyword>
<keyword evidence="6" id="KW-0527">Neuropeptide</keyword>
<comment type="similarity">
    <text evidence="2">Belongs to the neuropeptide B/W family.</text>
</comment>
<feature type="signal peptide" evidence="7">
    <location>
        <begin position="1"/>
        <end position="36"/>
    </location>
</feature>
<accession>A0A8C6RWV1</accession>
<dbReference type="InterPro" id="IPR013297">
    <property type="entry name" value="Neuropept_BW_pre"/>
</dbReference>
<evidence type="ECO:0000256" key="1">
    <source>
        <dbReference type="ARBA" id="ARBA00004613"/>
    </source>
</evidence>
<keyword evidence="4" id="KW-0165">Cleavage on pair of basic residues</keyword>
<evidence type="ECO:0000256" key="4">
    <source>
        <dbReference type="ARBA" id="ARBA00022685"/>
    </source>
</evidence>
<dbReference type="PRINTS" id="PR01890">
    <property type="entry name" value="PPNRPEPTIDEW"/>
</dbReference>
<feature type="chain" id="PRO_5047318281" evidence="7">
    <location>
        <begin position="37"/>
        <end position="171"/>
    </location>
</feature>
<dbReference type="GO" id="GO:0005576">
    <property type="term" value="C:extracellular region"/>
    <property type="evidence" value="ECO:0007669"/>
    <property type="project" value="UniProtKB-SubCell"/>
</dbReference>
<evidence type="ECO:0000256" key="7">
    <source>
        <dbReference type="SAM" id="SignalP"/>
    </source>
</evidence>
<keyword evidence="9" id="KW-1185">Reference proteome</keyword>
<keyword evidence="3" id="KW-0964">Secreted</keyword>
<dbReference type="GO" id="GO:0001664">
    <property type="term" value="F:G protein-coupled receptor binding"/>
    <property type="evidence" value="ECO:0007669"/>
    <property type="project" value="InterPro"/>
</dbReference>
<organism evidence="8 9">
    <name type="scientific">Nannospalax galili</name>
    <name type="common">Northern Israeli blind subterranean mole rat</name>
    <name type="synonym">Spalax galili</name>
    <dbReference type="NCBI Taxonomy" id="1026970"/>
    <lineage>
        <taxon>Eukaryota</taxon>
        <taxon>Metazoa</taxon>
        <taxon>Chordata</taxon>
        <taxon>Craniata</taxon>
        <taxon>Vertebrata</taxon>
        <taxon>Euteleostomi</taxon>
        <taxon>Mammalia</taxon>
        <taxon>Eutheria</taxon>
        <taxon>Euarchontoglires</taxon>
        <taxon>Glires</taxon>
        <taxon>Rodentia</taxon>
        <taxon>Myomorpha</taxon>
        <taxon>Muroidea</taxon>
        <taxon>Spalacidae</taxon>
        <taxon>Spalacinae</taxon>
        <taxon>Nannospalax</taxon>
    </lineage>
</organism>
<evidence type="ECO:0000313" key="8">
    <source>
        <dbReference type="Ensembl" id="ENSNGAP00000024073.1"/>
    </source>
</evidence>
<dbReference type="GeneTree" id="ENSGT00940000158204"/>
<dbReference type="PANTHER" id="PTHR28553:SF2">
    <property type="entry name" value="NEUROPEPTIDE W"/>
    <property type="match status" value="1"/>
</dbReference>
<sequence length="171" mass="19054">MAQSRGVRDPGPGAPVSRPLFALLLLLLLLPVPAGAWYKHVASPRYHTVGRAAGLLMGLRRSPYLWRRALGPAWDTLIPGSVSRSALLLLPSQTQKLWEARRKSLPAGLPVHARRTPRALEPAGKPEQQLSLRSWTLEESARAFRETLRARPRSLQQIIFDCPENLRHPAC</sequence>
<proteinExistence type="inferred from homology"/>
<comment type="subcellular location">
    <subcellularLocation>
        <location evidence="1">Secreted</location>
    </subcellularLocation>
</comment>
<dbReference type="AlphaFoldDB" id="A0A8C6RWV1"/>
<dbReference type="Pfam" id="PF15180">
    <property type="entry name" value="NPBW"/>
    <property type="match status" value="1"/>
</dbReference>
<dbReference type="GO" id="GO:0007631">
    <property type="term" value="P:feeding behavior"/>
    <property type="evidence" value="ECO:0007669"/>
    <property type="project" value="Ensembl"/>
</dbReference>
<reference evidence="8" key="2">
    <citation type="submission" date="2025-09" db="UniProtKB">
        <authorList>
            <consortium name="Ensembl"/>
        </authorList>
    </citation>
    <scope>IDENTIFICATION</scope>
</reference>
<dbReference type="GO" id="GO:0007218">
    <property type="term" value="P:neuropeptide signaling pathway"/>
    <property type="evidence" value="ECO:0007669"/>
    <property type="project" value="UniProtKB-KW"/>
</dbReference>
<evidence type="ECO:0000256" key="3">
    <source>
        <dbReference type="ARBA" id="ARBA00022525"/>
    </source>
</evidence>
<evidence type="ECO:0000313" key="9">
    <source>
        <dbReference type="Proteomes" id="UP000694381"/>
    </source>
</evidence>
<name>A0A8C6RWV1_NANGA</name>